<sequence length="391" mass="40719">MKKVLGLDPTLAAGITLAMAALAGLIFENTPVLQPIYDSMLTTKATWAIGELAVSKPLILWINDGLMAVFFLLVALEIKREIKEGSLSSWQQASLPVYGAIGGITVPALIFLGVVGIESIEAKGWAIPAATDIAFALGVLSLFGDRVPAHLKTFLLTLAVVDDLAAIVIIALFYTSNLSVFALSIAALCLSALAVMNLRGASNLTAYLLVGFVLWLAVLKSGVHATLAGVALGFAIPLAPNAKGKSLARSLEHDLHPIVSFAILPLFAFGNAGVPLTGLSLETLMAPLTLAVAAGLFFGNQIGIVGVVFLAERIGLSKRAEGVTWPMLYGIACLAGIGFTMSLFIGGLAFDTLEQQNMVRLGVLSGSLMSALYGSFVLYSATAASATRQAS</sequence>
<evidence type="ECO:0000256" key="2">
    <source>
        <dbReference type="ARBA" id="ARBA00022475"/>
    </source>
</evidence>
<keyword evidence="4 6" id="KW-1133">Transmembrane helix</keyword>
<dbReference type="GO" id="GO:0015385">
    <property type="term" value="F:sodium:proton antiporter activity"/>
    <property type="evidence" value="ECO:0007669"/>
    <property type="project" value="UniProtKB-UniRule"/>
</dbReference>
<keyword evidence="5 6" id="KW-0472">Membrane</keyword>
<dbReference type="RefSeq" id="WP_108857208.1">
    <property type="nucleotide sequence ID" value="NZ_OMOI01000001.1"/>
</dbReference>
<feature type="transmembrane region" description="Helical" evidence="6">
    <location>
        <begin position="58"/>
        <end position="76"/>
    </location>
</feature>
<evidence type="ECO:0000256" key="4">
    <source>
        <dbReference type="ARBA" id="ARBA00022989"/>
    </source>
</evidence>
<feature type="transmembrane region" description="Helical" evidence="6">
    <location>
        <begin position="97"/>
        <end position="117"/>
    </location>
</feature>
<name>A0A2R8AN35_9RHOB</name>
<evidence type="ECO:0000256" key="1">
    <source>
        <dbReference type="ARBA" id="ARBA00004429"/>
    </source>
</evidence>
<protein>
    <recommendedName>
        <fullName evidence="6">Na(+)/H(+) antiporter NhaA</fullName>
    </recommendedName>
    <alternativeName>
        <fullName evidence="6">Sodium/proton antiporter NhaA</fullName>
    </alternativeName>
</protein>
<evidence type="ECO:0000256" key="5">
    <source>
        <dbReference type="ARBA" id="ARBA00023136"/>
    </source>
</evidence>
<feature type="transmembrane region" description="Helical" evidence="6">
    <location>
        <begin position="155"/>
        <end position="174"/>
    </location>
</feature>
<keyword evidence="2 6" id="KW-1003">Cell membrane</keyword>
<keyword evidence="8" id="KW-1185">Reference proteome</keyword>
<comment type="function">
    <text evidence="6">Na(+)/H(+) antiporter that extrudes sodium in exchange for external protons.</text>
</comment>
<evidence type="ECO:0000313" key="8">
    <source>
        <dbReference type="Proteomes" id="UP000244911"/>
    </source>
</evidence>
<feature type="transmembrane region" description="Helical" evidence="6">
    <location>
        <begin position="361"/>
        <end position="381"/>
    </location>
</feature>
<proteinExistence type="inferred from homology"/>
<keyword evidence="6" id="KW-0050">Antiport</keyword>
<dbReference type="GO" id="GO:0005886">
    <property type="term" value="C:plasma membrane"/>
    <property type="evidence" value="ECO:0007669"/>
    <property type="project" value="UniProtKB-SubCell"/>
</dbReference>
<keyword evidence="6" id="KW-0813">Transport</keyword>
<evidence type="ECO:0000256" key="3">
    <source>
        <dbReference type="ARBA" id="ARBA00022692"/>
    </source>
</evidence>
<reference evidence="7 8" key="1">
    <citation type="submission" date="2018-03" db="EMBL/GenBank/DDBJ databases">
        <authorList>
            <person name="Keele B.F."/>
        </authorList>
    </citation>
    <scope>NUCLEOTIDE SEQUENCE [LARGE SCALE GENOMIC DNA]</scope>
    <source>
        <strain evidence="7 8">CECT 8811</strain>
    </source>
</reference>
<feature type="transmembrane region" description="Helical" evidence="6">
    <location>
        <begin position="180"/>
        <end position="198"/>
    </location>
</feature>
<dbReference type="PANTHER" id="PTHR30341">
    <property type="entry name" value="SODIUM ION/PROTON ANTIPORTER NHAA-RELATED"/>
    <property type="match status" value="1"/>
</dbReference>
<dbReference type="InterPro" id="IPR023171">
    <property type="entry name" value="Na/H_antiporter_dom_sf"/>
</dbReference>
<keyword evidence="3 6" id="KW-0812">Transmembrane</keyword>
<gene>
    <name evidence="7" type="primary">nhaA_2</name>
    <name evidence="6" type="synonym">nhaA</name>
    <name evidence="7" type="ORF">ALP8811_02289</name>
</gene>
<comment type="subcellular location">
    <subcellularLocation>
        <location evidence="1">Cell inner membrane</location>
        <topology evidence="1">Multi-pass membrane protein</topology>
    </subcellularLocation>
    <subcellularLocation>
        <location evidence="6">Cell membrane</location>
        <topology evidence="6">Multi-pass membrane protein</topology>
    </subcellularLocation>
</comment>
<keyword evidence="6" id="KW-0406">Ion transport</keyword>
<evidence type="ECO:0000313" key="7">
    <source>
        <dbReference type="EMBL" id="SPF77264.1"/>
    </source>
</evidence>
<comment type="catalytic activity">
    <reaction evidence="6">
        <text>Na(+)(in) + 2 H(+)(out) = Na(+)(out) + 2 H(+)(in)</text>
        <dbReference type="Rhea" id="RHEA:29251"/>
        <dbReference type="ChEBI" id="CHEBI:15378"/>
        <dbReference type="ChEBI" id="CHEBI:29101"/>
    </reaction>
</comment>
<feature type="transmembrane region" description="Helical" evidence="6">
    <location>
        <begin position="7"/>
        <end position="27"/>
    </location>
</feature>
<feature type="transmembrane region" description="Helical" evidence="6">
    <location>
        <begin position="288"/>
        <end position="311"/>
    </location>
</feature>
<dbReference type="OrthoDB" id="9808135at2"/>
<keyword evidence="6" id="KW-0915">Sodium</keyword>
<accession>A0A2R8AN35</accession>
<evidence type="ECO:0000256" key="6">
    <source>
        <dbReference type="HAMAP-Rule" id="MF_01844"/>
    </source>
</evidence>
<feature type="transmembrane region" description="Helical" evidence="6">
    <location>
        <begin position="123"/>
        <end position="143"/>
    </location>
</feature>
<dbReference type="HAMAP" id="MF_01844">
    <property type="entry name" value="NhaA"/>
    <property type="match status" value="1"/>
</dbReference>
<feature type="transmembrane region" description="Helical" evidence="6">
    <location>
        <begin position="323"/>
        <end position="349"/>
    </location>
</feature>
<organism evidence="7 8">
    <name type="scientific">Aliiroseovarius pelagivivens</name>
    <dbReference type="NCBI Taxonomy" id="1639690"/>
    <lineage>
        <taxon>Bacteria</taxon>
        <taxon>Pseudomonadati</taxon>
        <taxon>Pseudomonadota</taxon>
        <taxon>Alphaproteobacteria</taxon>
        <taxon>Rhodobacterales</taxon>
        <taxon>Paracoccaceae</taxon>
        <taxon>Aliiroseovarius</taxon>
    </lineage>
</organism>
<dbReference type="NCBIfam" id="TIGR00773">
    <property type="entry name" value="NhaA"/>
    <property type="match status" value="1"/>
</dbReference>
<dbReference type="EMBL" id="OMOI01000001">
    <property type="protein sequence ID" value="SPF77264.1"/>
    <property type="molecule type" value="Genomic_DNA"/>
</dbReference>
<dbReference type="GO" id="GO:0006885">
    <property type="term" value="P:regulation of pH"/>
    <property type="evidence" value="ECO:0007669"/>
    <property type="project" value="UniProtKB-UniRule"/>
</dbReference>
<feature type="transmembrane region" description="Helical" evidence="6">
    <location>
        <begin position="258"/>
        <end position="281"/>
    </location>
</feature>
<dbReference type="PANTHER" id="PTHR30341:SF0">
    <property type="entry name" value="NA(+)_H(+) ANTIPORTER NHAA"/>
    <property type="match status" value="1"/>
</dbReference>
<dbReference type="Gene3D" id="1.20.1530.10">
    <property type="entry name" value="Na+/H+ antiporter like domain"/>
    <property type="match status" value="1"/>
</dbReference>
<keyword evidence="6" id="KW-0739">Sodium transport</keyword>
<dbReference type="Proteomes" id="UP000244911">
    <property type="component" value="Unassembled WGS sequence"/>
</dbReference>
<dbReference type="Pfam" id="PF06965">
    <property type="entry name" value="Na_H_antiport_1"/>
    <property type="match status" value="1"/>
</dbReference>
<comment type="similarity">
    <text evidence="6">Belongs to the NhaA Na(+)/H(+) (TC 2.A.33) antiporter family.</text>
</comment>
<dbReference type="AlphaFoldDB" id="A0A2R8AN35"/>
<dbReference type="NCBIfam" id="NF007112">
    <property type="entry name" value="PRK09561.1"/>
    <property type="match status" value="1"/>
</dbReference>
<dbReference type="InterPro" id="IPR004670">
    <property type="entry name" value="NhaA"/>
</dbReference>
<dbReference type="NCBIfam" id="NF007111">
    <property type="entry name" value="PRK09560.1"/>
    <property type="match status" value="1"/>
</dbReference>
<feature type="transmembrane region" description="Helical" evidence="6">
    <location>
        <begin position="205"/>
        <end position="238"/>
    </location>
</feature>